<keyword evidence="1" id="KW-0812">Transmembrane</keyword>
<gene>
    <name evidence="2" type="ORF">EDD68_12523</name>
</gene>
<keyword evidence="3" id="KW-1185">Reference proteome</keyword>
<comment type="caution">
    <text evidence="2">The sequence shown here is derived from an EMBL/GenBank/DDBJ whole genome shotgun (WGS) entry which is preliminary data.</text>
</comment>
<name>A0A4R3MRR8_9BACI</name>
<evidence type="ECO:0000313" key="3">
    <source>
        <dbReference type="Proteomes" id="UP000294650"/>
    </source>
</evidence>
<keyword evidence="1" id="KW-0472">Membrane</keyword>
<evidence type="ECO:0000256" key="1">
    <source>
        <dbReference type="SAM" id="Phobius"/>
    </source>
</evidence>
<sequence>MYKTIAKLLMLFLKQCIHFMLAMIGVLIATFIHLFHVRGEYFIQLSPRLVLIHISKK</sequence>
<dbReference type="RefSeq" id="WP_165902194.1">
    <property type="nucleotide sequence ID" value="NZ_SMAN01000025.1"/>
</dbReference>
<dbReference type="AlphaFoldDB" id="A0A4R3MRR8"/>
<organism evidence="2 3">
    <name type="scientific">Melghiribacillus thermohalophilus</name>
    <dbReference type="NCBI Taxonomy" id="1324956"/>
    <lineage>
        <taxon>Bacteria</taxon>
        <taxon>Bacillati</taxon>
        <taxon>Bacillota</taxon>
        <taxon>Bacilli</taxon>
        <taxon>Bacillales</taxon>
        <taxon>Bacillaceae</taxon>
        <taxon>Melghiribacillus</taxon>
    </lineage>
</organism>
<evidence type="ECO:0000313" key="2">
    <source>
        <dbReference type="EMBL" id="TCT18012.1"/>
    </source>
</evidence>
<dbReference type="EMBL" id="SMAN01000025">
    <property type="protein sequence ID" value="TCT18012.1"/>
    <property type="molecule type" value="Genomic_DNA"/>
</dbReference>
<reference evidence="2 3" key="1">
    <citation type="submission" date="2019-03" db="EMBL/GenBank/DDBJ databases">
        <title>Genomic Encyclopedia of Type Strains, Phase IV (KMG-IV): sequencing the most valuable type-strain genomes for metagenomic binning, comparative biology and taxonomic classification.</title>
        <authorList>
            <person name="Goeker M."/>
        </authorList>
    </citation>
    <scope>NUCLEOTIDE SEQUENCE [LARGE SCALE GENOMIC DNA]</scope>
    <source>
        <strain evidence="2 3">DSM 25894</strain>
    </source>
</reference>
<protein>
    <submittedName>
        <fullName evidence="2">Uncharacterized protein</fullName>
    </submittedName>
</protein>
<proteinExistence type="predicted"/>
<accession>A0A4R3MRR8</accession>
<dbReference type="Proteomes" id="UP000294650">
    <property type="component" value="Unassembled WGS sequence"/>
</dbReference>
<feature type="transmembrane region" description="Helical" evidence="1">
    <location>
        <begin position="12"/>
        <end position="35"/>
    </location>
</feature>
<keyword evidence="1" id="KW-1133">Transmembrane helix</keyword>